<proteinExistence type="predicted"/>
<dbReference type="RefSeq" id="WP_118280597.1">
    <property type="nucleotide sequence ID" value="NZ_JACOPG010000002.1"/>
</dbReference>
<comment type="caution">
    <text evidence="1">The sequence shown here is derived from an EMBL/GenBank/DDBJ whole genome shotgun (WGS) entry which is preliminary data.</text>
</comment>
<reference evidence="1 2" key="1">
    <citation type="submission" date="2020-08" db="EMBL/GenBank/DDBJ databases">
        <title>Genome public.</title>
        <authorList>
            <person name="Liu C."/>
            <person name="Sun Q."/>
        </authorList>
    </citation>
    <scope>NUCLEOTIDE SEQUENCE [LARGE SCALE GENOMIC DNA]</scope>
    <source>
        <strain evidence="1 2">NSJ-9</strain>
    </source>
</reference>
<name>A0ABR7GFX4_9FIRM</name>
<dbReference type="EMBL" id="JACOPG010000002">
    <property type="protein sequence ID" value="MBC5686354.1"/>
    <property type="molecule type" value="Genomic_DNA"/>
</dbReference>
<evidence type="ECO:0000313" key="1">
    <source>
        <dbReference type="EMBL" id="MBC5686354.1"/>
    </source>
</evidence>
<accession>A0ABR7GFX4</accession>
<dbReference type="Pfam" id="PF06107">
    <property type="entry name" value="DUF951"/>
    <property type="match status" value="1"/>
</dbReference>
<dbReference type="PANTHER" id="PTHR38455:SF1">
    <property type="entry name" value="DUF951 DOMAIN-CONTAINING PROTEIN"/>
    <property type="match status" value="1"/>
</dbReference>
<protein>
    <submittedName>
        <fullName evidence="1">DUF951 domain-containing protein</fullName>
    </submittedName>
</protein>
<dbReference type="Proteomes" id="UP000643810">
    <property type="component" value="Unassembled WGS sequence"/>
</dbReference>
<dbReference type="InterPro" id="IPR009296">
    <property type="entry name" value="DUF951"/>
</dbReference>
<dbReference type="PIRSF" id="PIRSF037263">
    <property type="entry name" value="DUF951_bac"/>
    <property type="match status" value="1"/>
</dbReference>
<sequence length="68" mass="7816">MENKWDFQVNDIVTMKKKHPCGSDQFRILRVGADFRLACLGCGHQMMLPRTKVTKACKNVLHENVKKA</sequence>
<evidence type="ECO:0000313" key="2">
    <source>
        <dbReference type="Proteomes" id="UP000643810"/>
    </source>
</evidence>
<organism evidence="1 2">
    <name type="scientific">Roseburia lenta</name>
    <dbReference type="NCBI Taxonomy" id="2763061"/>
    <lineage>
        <taxon>Bacteria</taxon>
        <taxon>Bacillati</taxon>
        <taxon>Bacillota</taxon>
        <taxon>Clostridia</taxon>
        <taxon>Lachnospirales</taxon>
        <taxon>Lachnospiraceae</taxon>
        <taxon>Roseburia</taxon>
    </lineage>
</organism>
<keyword evidence="2" id="KW-1185">Reference proteome</keyword>
<gene>
    <name evidence="1" type="ORF">H8R94_06995</name>
</gene>
<dbReference type="PANTHER" id="PTHR38455">
    <property type="entry name" value="HYPOTHETICAL CYTOSOLIC PROTEIN"/>
    <property type="match status" value="1"/>
</dbReference>